<sequence length="34" mass="4180">MAFSKQSLHMECQGINFTIYLYYKHSQVIYMYKI</sequence>
<proteinExistence type="predicted"/>
<evidence type="ECO:0000313" key="2">
    <source>
        <dbReference type="Proteomes" id="UP000663760"/>
    </source>
</evidence>
<dbReference type="Proteomes" id="UP000663760">
    <property type="component" value="Chromosome 8"/>
</dbReference>
<reference evidence="1" key="1">
    <citation type="submission" date="2020-02" db="EMBL/GenBank/DDBJ databases">
        <authorList>
            <person name="Scholz U."/>
            <person name="Mascher M."/>
            <person name="Fiebig A."/>
        </authorList>
    </citation>
    <scope>NUCLEOTIDE SEQUENCE</scope>
</reference>
<dbReference type="AlphaFoldDB" id="A0A7I8KUX3"/>
<gene>
    <name evidence="1" type="ORF">SI8410_08011442</name>
</gene>
<dbReference type="EMBL" id="LR746271">
    <property type="protein sequence ID" value="CAA7400764.1"/>
    <property type="molecule type" value="Genomic_DNA"/>
</dbReference>
<evidence type="ECO:0000313" key="1">
    <source>
        <dbReference type="EMBL" id="CAA7400764.1"/>
    </source>
</evidence>
<protein>
    <submittedName>
        <fullName evidence="1">Uncharacterized protein</fullName>
    </submittedName>
</protein>
<name>A0A7I8KUX3_SPIIN</name>
<organism evidence="1 2">
    <name type="scientific">Spirodela intermedia</name>
    <name type="common">Intermediate duckweed</name>
    <dbReference type="NCBI Taxonomy" id="51605"/>
    <lineage>
        <taxon>Eukaryota</taxon>
        <taxon>Viridiplantae</taxon>
        <taxon>Streptophyta</taxon>
        <taxon>Embryophyta</taxon>
        <taxon>Tracheophyta</taxon>
        <taxon>Spermatophyta</taxon>
        <taxon>Magnoliopsida</taxon>
        <taxon>Liliopsida</taxon>
        <taxon>Araceae</taxon>
        <taxon>Lemnoideae</taxon>
        <taxon>Spirodela</taxon>
    </lineage>
</organism>
<accession>A0A7I8KUX3</accession>
<keyword evidence="2" id="KW-1185">Reference proteome</keyword>